<dbReference type="AlphaFoldDB" id="A0A4Z0GCM9"/>
<proteinExistence type="predicted"/>
<dbReference type="InterPro" id="IPR011009">
    <property type="entry name" value="Kinase-like_dom_sf"/>
</dbReference>
<evidence type="ECO:0000256" key="2">
    <source>
        <dbReference type="ARBA" id="ARBA00022741"/>
    </source>
</evidence>
<dbReference type="PROSITE" id="PS00108">
    <property type="entry name" value="PROTEIN_KINASE_ST"/>
    <property type="match status" value="1"/>
</dbReference>
<dbReference type="PROSITE" id="PS00107">
    <property type="entry name" value="PROTEIN_KINASE_ATP"/>
    <property type="match status" value="1"/>
</dbReference>
<evidence type="ECO:0000259" key="7">
    <source>
        <dbReference type="PROSITE" id="PS50011"/>
    </source>
</evidence>
<evidence type="ECO:0000256" key="3">
    <source>
        <dbReference type="ARBA" id="ARBA00022777"/>
    </source>
</evidence>
<sequence>MPPLRSAGTGPEAEDPDYAGQYRLEARLGSGGMGVVHLARSDSGLRLAVKVVHADFAADPEFRARFRQEVAAARRVSGAFTAPVVDANPDSERPWMATLYIPGPTLAEHVKRNGPLEPDEVFQLAAGLAEALRDIHRAGVVHRDLKPSNVLLAADGPKVIDFGISRPADSDLRTETGKLIGTPPFMAPEQFQRPRTVGPAADVFALGSVLVHAATGSGPFDSESPYIVAYQVVHDEADLTGVPGQLEPLIRRCLAKDPEQRPTPDALMAALRAVRGPYAPAPRGPLPKVPAQRSRHGGEPHAEPEPAGHPHPVDGPPQEAPGPRQGESATPPGTGGTEGPRSGRFAALRALPPRGARGWLALGTAAVVLLGAGTWWTLRQLDAFQGGSRQRGHRTPAVHQPWQTTLGTPDQHGPEAGPHAAYCSYGRGALYCAGPGVRAARLNPADGEVVWSLPDRDPATEGGTSAFGAPTPPVLSGGLVQVLSADGTRLEGLDPRTDRPRWQRDVSAYGGRIYRAGDTALLVAADGTVTAIDSATNRPRWRHRVPGHALPGFFSGPAGDTAYAVTVTGDGSRTLVTAVDPVRGRKRWQRWLDGNLTPAGTGPRGTLYFTASDTVSRVAGVVRYTPSDHEQRRIPLPTPVTLAGVTSHGDAVYLLSGDGGLLSVDTAPGAKEPLRWRLETSVGNASPLLATEDRVYFSAADGRLLAVDAFQGRILGQTPLRTGKPGQGYAGTLPAPIIAAGRVVGSSPDGTLFAVDAGAPEEWSGG</sequence>
<dbReference type="GO" id="GO:0004674">
    <property type="term" value="F:protein serine/threonine kinase activity"/>
    <property type="evidence" value="ECO:0007669"/>
    <property type="project" value="UniProtKB-KW"/>
</dbReference>
<dbReference type="RefSeq" id="WP_135341828.1">
    <property type="nucleotide sequence ID" value="NZ_SRID01000391.1"/>
</dbReference>
<dbReference type="InterPro" id="IPR011047">
    <property type="entry name" value="Quinoprotein_ADH-like_sf"/>
</dbReference>
<protein>
    <submittedName>
        <fullName evidence="8">Serine/threonine protein kinase</fullName>
    </submittedName>
</protein>
<keyword evidence="1" id="KW-0808">Transferase</keyword>
<dbReference type="SUPFAM" id="SSF50998">
    <property type="entry name" value="Quinoprotein alcohol dehydrogenase-like"/>
    <property type="match status" value="1"/>
</dbReference>
<dbReference type="PANTHER" id="PTHR43289:SF34">
    <property type="entry name" value="SERINE_THREONINE-PROTEIN KINASE YBDM-RELATED"/>
    <property type="match status" value="1"/>
</dbReference>
<dbReference type="EMBL" id="SRID01000391">
    <property type="protein sequence ID" value="TGA92583.1"/>
    <property type="molecule type" value="Genomic_DNA"/>
</dbReference>
<dbReference type="SUPFAM" id="SSF56112">
    <property type="entry name" value="Protein kinase-like (PK-like)"/>
    <property type="match status" value="1"/>
</dbReference>
<name>A0A4Z0GCM9_9ACTN</name>
<dbReference type="SMART" id="SM00220">
    <property type="entry name" value="S_TKc"/>
    <property type="match status" value="1"/>
</dbReference>
<keyword evidence="2 5" id="KW-0547">Nucleotide-binding</keyword>
<dbReference type="OrthoDB" id="9762169at2"/>
<feature type="non-terminal residue" evidence="8">
    <location>
        <position position="766"/>
    </location>
</feature>
<feature type="compositionally biased region" description="Basic and acidic residues" evidence="6">
    <location>
        <begin position="296"/>
        <end position="312"/>
    </location>
</feature>
<reference evidence="8 9" key="1">
    <citation type="submission" date="2019-03" db="EMBL/GenBank/DDBJ databases">
        <authorList>
            <person name="Gonzalez-Pimentel J.L."/>
        </authorList>
    </citation>
    <scope>NUCLEOTIDE SEQUENCE [LARGE SCALE GENOMIC DNA]</scope>
    <source>
        <strain evidence="8 9">JCM 31289</strain>
    </source>
</reference>
<keyword evidence="9" id="KW-1185">Reference proteome</keyword>
<dbReference type="PANTHER" id="PTHR43289">
    <property type="entry name" value="MITOGEN-ACTIVATED PROTEIN KINASE KINASE KINASE 20-RELATED"/>
    <property type="match status" value="1"/>
</dbReference>
<evidence type="ECO:0000256" key="1">
    <source>
        <dbReference type="ARBA" id="ARBA00022679"/>
    </source>
</evidence>
<evidence type="ECO:0000313" key="9">
    <source>
        <dbReference type="Proteomes" id="UP000297948"/>
    </source>
</evidence>
<dbReference type="InterPro" id="IPR000719">
    <property type="entry name" value="Prot_kinase_dom"/>
</dbReference>
<dbReference type="Gene3D" id="3.30.200.20">
    <property type="entry name" value="Phosphorylase Kinase, domain 1"/>
    <property type="match status" value="1"/>
</dbReference>
<comment type="caution">
    <text evidence="8">The sequence shown here is derived from an EMBL/GenBank/DDBJ whole genome shotgun (WGS) entry which is preliminary data.</text>
</comment>
<keyword evidence="4 5" id="KW-0067">ATP-binding</keyword>
<dbReference type="Pfam" id="PF00069">
    <property type="entry name" value="Pkinase"/>
    <property type="match status" value="1"/>
</dbReference>
<feature type="region of interest" description="Disordered" evidence="6">
    <location>
        <begin position="277"/>
        <end position="343"/>
    </location>
</feature>
<gene>
    <name evidence="8" type="ORF">E4099_27500</name>
</gene>
<evidence type="ECO:0000313" key="8">
    <source>
        <dbReference type="EMBL" id="TGA92583.1"/>
    </source>
</evidence>
<accession>A0A4Z0GCM9</accession>
<dbReference type="InterPro" id="IPR015943">
    <property type="entry name" value="WD40/YVTN_repeat-like_dom_sf"/>
</dbReference>
<keyword evidence="3 8" id="KW-0418">Kinase</keyword>
<dbReference type="Gene3D" id="1.10.510.10">
    <property type="entry name" value="Transferase(Phosphotransferase) domain 1"/>
    <property type="match status" value="1"/>
</dbReference>
<evidence type="ECO:0000256" key="5">
    <source>
        <dbReference type="PROSITE-ProRule" id="PRU10141"/>
    </source>
</evidence>
<dbReference type="GO" id="GO:0005524">
    <property type="term" value="F:ATP binding"/>
    <property type="evidence" value="ECO:0007669"/>
    <property type="project" value="UniProtKB-UniRule"/>
</dbReference>
<dbReference type="PROSITE" id="PS50011">
    <property type="entry name" value="PROTEIN_KINASE_DOM"/>
    <property type="match status" value="1"/>
</dbReference>
<evidence type="ECO:0000256" key="6">
    <source>
        <dbReference type="SAM" id="MobiDB-lite"/>
    </source>
</evidence>
<dbReference type="InterPro" id="IPR002372">
    <property type="entry name" value="PQQ_rpt_dom"/>
</dbReference>
<feature type="binding site" evidence="5">
    <location>
        <position position="50"/>
    </location>
    <ligand>
        <name>ATP</name>
        <dbReference type="ChEBI" id="CHEBI:30616"/>
    </ligand>
</feature>
<keyword evidence="8" id="KW-0723">Serine/threonine-protein kinase</keyword>
<dbReference type="Pfam" id="PF13360">
    <property type="entry name" value="PQQ_2"/>
    <property type="match status" value="2"/>
</dbReference>
<dbReference type="InterPro" id="IPR017441">
    <property type="entry name" value="Protein_kinase_ATP_BS"/>
</dbReference>
<organism evidence="8 9">
    <name type="scientific">Streptomyces palmae</name>
    <dbReference type="NCBI Taxonomy" id="1701085"/>
    <lineage>
        <taxon>Bacteria</taxon>
        <taxon>Bacillati</taxon>
        <taxon>Actinomycetota</taxon>
        <taxon>Actinomycetes</taxon>
        <taxon>Kitasatosporales</taxon>
        <taxon>Streptomycetaceae</taxon>
        <taxon>Streptomyces</taxon>
    </lineage>
</organism>
<dbReference type="Gene3D" id="2.130.10.10">
    <property type="entry name" value="YVTN repeat-like/Quinoprotein amine dehydrogenase"/>
    <property type="match status" value="2"/>
</dbReference>
<feature type="compositionally biased region" description="Pro residues" evidence="6">
    <location>
        <begin position="279"/>
        <end position="288"/>
    </location>
</feature>
<evidence type="ECO:0000256" key="4">
    <source>
        <dbReference type="ARBA" id="ARBA00022840"/>
    </source>
</evidence>
<dbReference type="Proteomes" id="UP000297948">
    <property type="component" value="Unassembled WGS sequence"/>
</dbReference>
<dbReference type="CDD" id="cd14014">
    <property type="entry name" value="STKc_PknB_like"/>
    <property type="match status" value="1"/>
</dbReference>
<feature type="domain" description="Protein kinase" evidence="7">
    <location>
        <begin position="22"/>
        <end position="279"/>
    </location>
</feature>
<dbReference type="InterPro" id="IPR008271">
    <property type="entry name" value="Ser/Thr_kinase_AS"/>
</dbReference>